<dbReference type="InterPro" id="IPR003789">
    <property type="entry name" value="Asn/Gln_tRNA_amidoTrase-B-like"/>
</dbReference>
<reference evidence="1 2" key="1">
    <citation type="submission" date="2016-06" db="EMBL/GenBank/DDBJ databases">
        <authorList>
            <person name="Kjaerup R.B."/>
            <person name="Dalgaard T.S."/>
            <person name="Juul-Madsen H.R."/>
        </authorList>
    </citation>
    <scope>NUCLEOTIDE SEQUENCE [LARGE SCALE GENOMIC DNA]</scope>
    <source>
        <strain evidence="1 2">DSM 43818</strain>
    </source>
</reference>
<dbReference type="AlphaFoldDB" id="A0A1C6RVH5"/>
<accession>A0A1C6RVH5</accession>
<protein>
    <recommendedName>
        <fullName evidence="3">GatB/YqeY domain-containing protein</fullName>
    </recommendedName>
</protein>
<dbReference type="Gene3D" id="1.10.1510.10">
    <property type="entry name" value="Uncharacterised protein YqeY/AIM41 PF09424, N-terminal domain"/>
    <property type="match status" value="1"/>
</dbReference>
<dbReference type="GO" id="GO:0016884">
    <property type="term" value="F:carbon-nitrogen ligase activity, with glutamine as amido-N-donor"/>
    <property type="evidence" value="ECO:0007669"/>
    <property type="project" value="InterPro"/>
</dbReference>
<keyword evidence="2" id="KW-1185">Reference proteome</keyword>
<evidence type="ECO:0008006" key="3">
    <source>
        <dbReference type="Google" id="ProtNLM"/>
    </source>
</evidence>
<dbReference type="InterPro" id="IPR019004">
    <property type="entry name" value="YqeY/Aim41"/>
</dbReference>
<gene>
    <name evidence="1" type="ORF">GA0070616_2223</name>
</gene>
<dbReference type="PANTHER" id="PTHR28055">
    <property type="entry name" value="ALTERED INHERITANCE OF MITOCHONDRIA PROTEIN 41, MITOCHONDRIAL"/>
    <property type="match status" value="1"/>
</dbReference>
<dbReference type="SUPFAM" id="SSF89095">
    <property type="entry name" value="GatB/YqeY motif"/>
    <property type="match status" value="1"/>
</dbReference>
<proteinExistence type="predicted"/>
<dbReference type="InterPro" id="IPR042184">
    <property type="entry name" value="YqeY/Aim41_N"/>
</dbReference>
<organism evidence="1 2">
    <name type="scientific">Micromonospora nigra</name>
    <dbReference type="NCBI Taxonomy" id="145857"/>
    <lineage>
        <taxon>Bacteria</taxon>
        <taxon>Bacillati</taxon>
        <taxon>Actinomycetota</taxon>
        <taxon>Actinomycetes</taxon>
        <taxon>Micromonosporales</taxon>
        <taxon>Micromonosporaceae</taxon>
        <taxon>Micromonospora</taxon>
    </lineage>
</organism>
<dbReference type="Proteomes" id="UP000199699">
    <property type="component" value="Unassembled WGS sequence"/>
</dbReference>
<evidence type="ECO:0000313" key="2">
    <source>
        <dbReference type="Proteomes" id="UP000199699"/>
    </source>
</evidence>
<evidence type="ECO:0000313" key="1">
    <source>
        <dbReference type="EMBL" id="SCL21165.1"/>
    </source>
</evidence>
<dbReference type="OrthoDB" id="5244551at2"/>
<dbReference type="InterPro" id="IPR023168">
    <property type="entry name" value="GatB_Yqey_C_2"/>
</dbReference>
<dbReference type="Pfam" id="PF09424">
    <property type="entry name" value="YqeY"/>
    <property type="match status" value="1"/>
</dbReference>
<name>A0A1C6RVH5_9ACTN</name>
<sequence>MSTLKDRLTADMRAALKARDELTTSTLRMALAAVGTAEVSGKAKRELTDDEVLVVLTKEAKKRREAATAFADAGRAEQAAKETAEGEVLERYLPKQLSDAELTEAVAGALAAGGFTGRAQMGPAMKAAQAAVAGQAEGGRVAAEVRRQLGL</sequence>
<dbReference type="EMBL" id="FMHT01000003">
    <property type="protein sequence ID" value="SCL21165.1"/>
    <property type="molecule type" value="Genomic_DNA"/>
</dbReference>
<dbReference type="STRING" id="145857.GA0070616_2223"/>
<dbReference type="PANTHER" id="PTHR28055:SF1">
    <property type="entry name" value="ALTERED INHERITANCE OF MITOCHONDRIA PROTEIN 41, MITOCHONDRIAL"/>
    <property type="match status" value="1"/>
</dbReference>
<dbReference type="Gene3D" id="1.10.10.410">
    <property type="match status" value="1"/>
</dbReference>
<dbReference type="RefSeq" id="WP_091080387.1">
    <property type="nucleotide sequence ID" value="NZ_FMHT01000003.1"/>
</dbReference>